<reference evidence="1 2" key="1">
    <citation type="submission" date="2018-11" db="EMBL/GenBank/DDBJ databases">
        <authorList>
            <person name="Wuyts S."/>
        </authorList>
    </citation>
    <scope>NUCLEOTIDE SEQUENCE [LARGE SCALE GENOMIC DNA]</scope>
    <source>
        <strain evidence="1">Lactobacillus mudanjiangensis AMBF249</strain>
    </source>
</reference>
<keyword evidence="2" id="KW-1185">Reference proteome</keyword>
<name>A0A660E3M0_9LACO</name>
<evidence type="ECO:0000313" key="2">
    <source>
        <dbReference type="Proteomes" id="UP000289996"/>
    </source>
</evidence>
<dbReference type="OrthoDB" id="2315555at2"/>
<proteinExistence type="predicted"/>
<evidence type="ECO:0000313" key="1">
    <source>
        <dbReference type="EMBL" id="VDG28711.1"/>
    </source>
</evidence>
<dbReference type="AlphaFoldDB" id="A0A660E3M0"/>
<dbReference type="RefSeq" id="WP_130846050.1">
    <property type="nucleotide sequence ID" value="NZ_BJDY01000001.1"/>
</dbReference>
<sequence length="110" mass="12354">MKLTDIAHNAAHAISDRSGSTPYIMAIEFTDKDSKGKPAEGSVIIQMPDAKHYHINSYDYRYMDTGKDILAMELGAFFECDDDLDQRDTMIETINQLVATADHPKELITD</sequence>
<protein>
    <submittedName>
        <fullName evidence="1">Uncharacterized protein</fullName>
    </submittedName>
</protein>
<dbReference type="EMBL" id="UYIG01000122">
    <property type="protein sequence ID" value="VDG28711.1"/>
    <property type="molecule type" value="Genomic_DNA"/>
</dbReference>
<accession>A0A660E3M0</accession>
<dbReference type="Proteomes" id="UP000289996">
    <property type="component" value="Unassembled WGS sequence"/>
</dbReference>
<gene>
    <name evidence="1" type="ORF">MUDAN_MDHGFNIF_03121</name>
</gene>
<organism evidence="1 2">
    <name type="scientific">Lactiplantibacillus mudanjiangensis</name>
    <dbReference type="NCBI Taxonomy" id="1296538"/>
    <lineage>
        <taxon>Bacteria</taxon>
        <taxon>Bacillati</taxon>
        <taxon>Bacillota</taxon>
        <taxon>Bacilli</taxon>
        <taxon>Lactobacillales</taxon>
        <taxon>Lactobacillaceae</taxon>
        <taxon>Lactiplantibacillus</taxon>
    </lineage>
</organism>